<comment type="caution">
    <text evidence="2">The sequence shown here is derived from an EMBL/GenBank/DDBJ whole genome shotgun (WGS) entry which is preliminary data.</text>
</comment>
<dbReference type="EMBL" id="RHHM01000022">
    <property type="protein sequence ID" value="RQM36476.1"/>
    <property type="molecule type" value="Genomic_DNA"/>
</dbReference>
<accession>A0A3N6SG04</accession>
<protein>
    <submittedName>
        <fullName evidence="2">Uncharacterized protein</fullName>
    </submittedName>
</protein>
<name>A0A3N6SG04_9GAMM</name>
<sequence length="92" mass="9937">MNGVDVKPNQPQILRQGSSSPGRIATPYATEVVFIPCAAGRQAIFPTSGIWHLASGIWHLASGIWHLASGIWHLASGIWHLANRQNMQSLVG</sequence>
<reference evidence="2 3" key="1">
    <citation type="submission" date="2018-10" db="EMBL/GenBank/DDBJ databases">
        <title>Draft genome sequence for the type isolate of Erwinia psidii, agent causal of bacterial blight in guava (Psidium guajava) and wilt and die-back of Eucalyptus spp.</title>
        <authorList>
            <person name="Hermenegildo P.S."/>
            <person name="Santos S.A."/>
            <person name="Guimaraes L.M.S."/>
            <person name="Vidigal P.M.P."/>
            <person name="Pereira I.C."/>
            <person name="Badel J.L."/>
            <person name="Alfenas-Zerbini P."/>
            <person name="Ferreira M.A.S.V."/>
            <person name="Alfenas A.C."/>
        </authorList>
    </citation>
    <scope>NUCLEOTIDE SEQUENCE [LARGE SCALE GENOMIC DNA]</scope>
    <source>
        <strain evidence="2 3">IBSBF 435</strain>
    </source>
</reference>
<feature type="compositionally biased region" description="Polar residues" evidence="1">
    <location>
        <begin position="9"/>
        <end position="21"/>
    </location>
</feature>
<evidence type="ECO:0000313" key="2">
    <source>
        <dbReference type="EMBL" id="RQM36476.1"/>
    </source>
</evidence>
<proteinExistence type="predicted"/>
<gene>
    <name evidence="2" type="ORF">EB241_20280</name>
</gene>
<dbReference type="AlphaFoldDB" id="A0A3N6SG04"/>
<evidence type="ECO:0000256" key="1">
    <source>
        <dbReference type="SAM" id="MobiDB-lite"/>
    </source>
</evidence>
<keyword evidence="3" id="KW-1185">Reference proteome</keyword>
<dbReference type="Proteomes" id="UP000279457">
    <property type="component" value="Unassembled WGS sequence"/>
</dbReference>
<feature type="region of interest" description="Disordered" evidence="1">
    <location>
        <begin position="1"/>
        <end position="22"/>
    </location>
</feature>
<organism evidence="2 3">
    <name type="scientific">Erwinia psidii</name>
    <dbReference type="NCBI Taxonomy" id="69224"/>
    <lineage>
        <taxon>Bacteria</taxon>
        <taxon>Pseudomonadati</taxon>
        <taxon>Pseudomonadota</taxon>
        <taxon>Gammaproteobacteria</taxon>
        <taxon>Enterobacterales</taxon>
        <taxon>Erwiniaceae</taxon>
        <taxon>Erwinia</taxon>
    </lineage>
</organism>
<evidence type="ECO:0000313" key="3">
    <source>
        <dbReference type="Proteomes" id="UP000279457"/>
    </source>
</evidence>